<gene>
    <name evidence="2" type="ORF">L914_19364</name>
</gene>
<dbReference type="EMBL" id="KI696053">
    <property type="protein sequence ID" value="ETM33402.1"/>
    <property type="molecule type" value="Genomic_DNA"/>
</dbReference>
<protein>
    <recommendedName>
        <fullName evidence="1">ISXO2-like transposase domain-containing protein</fullName>
    </recommendedName>
</protein>
<feature type="domain" description="ISXO2-like transposase" evidence="1">
    <location>
        <begin position="70"/>
        <end position="237"/>
    </location>
</feature>
<reference evidence="2" key="1">
    <citation type="submission" date="2013-11" db="EMBL/GenBank/DDBJ databases">
        <title>The Genome Sequence of Phytophthora parasitica IAC_01/95.</title>
        <authorList>
            <consortium name="The Broad Institute Genomics Platform"/>
            <person name="Russ C."/>
            <person name="Tyler B."/>
            <person name="Panabieres F."/>
            <person name="Shan W."/>
            <person name="Tripathy S."/>
            <person name="Grunwald N."/>
            <person name="Machado M."/>
            <person name="Johnson C.S."/>
            <person name="Arredondo F."/>
            <person name="Hong C."/>
            <person name="Coffey M."/>
            <person name="Young S.K."/>
            <person name="Zeng Q."/>
            <person name="Gargeya S."/>
            <person name="Fitzgerald M."/>
            <person name="Abouelleil A."/>
            <person name="Alvarado L."/>
            <person name="Chapman S.B."/>
            <person name="Gainer-Dewar J."/>
            <person name="Goldberg J."/>
            <person name="Griggs A."/>
            <person name="Gujja S."/>
            <person name="Hansen M."/>
            <person name="Howarth C."/>
            <person name="Imamovic A."/>
            <person name="Ireland A."/>
            <person name="Larimer J."/>
            <person name="McCowan C."/>
            <person name="Murphy C."/>
            <person name="Pearson M."/>
            <person name="Poon T.W."/>
            <person name="Priest M."/>
            <person name="Roberts A."/>
            <person name="Saif S."/>
            <person name="Shea T."/>
            <person name="Sykes S."/>
            <person name="Wortman J."/>
            <person name="Nusbaum C."/>
            <person name="Birren B."/>
        </authorList>
    </citation>
    <scope>NUCLEOTIDE SEQUENCE [LARGE SCALE GENOMIC DNA]</scope>
    <source>
        <strain evidence="2">IAC_01/95</strain>
    </source>
</reference>
<evidence type="ECO:0000259" key="1">
    <source>
        <dbReference type="SMART" id="SM01126"/>
    </source>
</evidence>
<dbReference type="Proteomes" id="UP000054532">
    <property type="component" value="Unassembled WGS sequence"/>
</dbReference>
<dbReference type="VEuPathDB" id="FungiDB:PPTG_17999"/>
<evidence type="ECO:0000313" key="2">
    <source>
        <dbReference type="EMBL" id="ETM33402.1"/>
    </source>
</evidence>
<dbReference type="PANTHER" id="PTHR47163">
    <property type="entry name" value="DDE_TNP_IS1595 DOMAIN-CONTAINING PROTEIN"/>
    <property type="match status" value="1"/>
</dbReference>
<dbReference type="InterPro" id="IPR024445">
    <property type="entry name" value="Tnp_ISXO2-like"/>
</dbReference>
<feature type="non-terminal residue" evidence="2">
    <location>
        <position position="1"/>
    </location>
</feature>
<dbReference type="InterPro" id="IPR053164">
    <property type="entry name" value="IS1016-like_transposase"/>
</dbReference>
<dbReference type="PANTHER" id="PTHR47163:SF2">
    <property type="entry name" value="SI:DKEY-17M8.2"/>
    <property type="match status" value="1"/>
</dbReference>
<dbReference type="AlphaFoldDB" id="W2MAL0"/>
<proteinExistence type="predicted"/>
<name>W2MAL0_PHYNI</name>
<accession>W2MAL0</accession>
<organism evidence="2">
    <name type="scientific">Phytophthora nicotianae</name>
    <name type="common">Potato buckeye rot agent</name>
    <name type="synonym">Phytophthora parasitica</name>
    <dbReference type="NCBI Taxonomy" id="4792"/>
    <lineage>
        <taxon>Eukaryota</taxon>
        <taxon>Sar</taxon>
        <taxon>Stramenopiles</taxon>
        <taxon>Oomycota</taxon>
        <taxon>Peronosporomycetes</taxon>
        <taxon>Peronosporales</taxon>
        <taxon>Peronosporaceae</taxon>
        <taxon>Phytophthora</taxon>
    </lineage>
</organism>
<dbReference type="SMART" id="SM01126">
    <property type="entry name" value="DDE_Tnp_IS1595"/>
    <property type="match status" value="1"/>
</dbReference>
<sequence length="261" mass="30190">EVRLSILTNTWFSGMKLSLAQAARLLYAWCMRASHANAAEIADVPETTVEGWYGYLRCRCSKQLLSDQFYIGGVGHIVEIDETSLKKKSKHNRGRHFPEYWLVGGVDRSSGQWFGRIVDTDRIQKKLFPVVRKFINPGYFRVATLYSDMYATYVTERKPKRGVLIRTLTNHPSLQDLNYTHKYVNHTEHYVDPETGTHTNTIEGLWEIDIKRLIKVMQGMTKSALDGYLVEYMWHSWYFPREATTAQVMCGLVQLINRQGA</sequence>